<comment type="caution">
    <text evidence="1">The sequence shown here is derived from an EMBL/GenBank/DDBJ whole genome shotgun (WGS) entry which is preliminary data.</text>
</comment>
<protein>
    <submittedName>
        <fullName evidence="1">Fur-regulated basic protein FbpA</fullName>
    </submittedName>
</protein>
<evidence type="ECO:0000313" key="1">
    <source>
        <dbReference type="EMBL" id="MBP0725561.1"/>
    </source>
</evidence>
<accession>A0A940NRK4</accession>
<dbReference type="AlphaFoldDB" id="A0A940NRK4"/>
<proteinExistence type="predicted"/>
<sequence>MVILYEAVEFRKNIIIDKLLKLGFTKMPDGRQLYELSLTELEGLVNEGISLLEKNKKKKVRA</sequence>
<keyword evidence="2" id="KW-1185">Reference proteome</keyword>
<dbReference type="Proteomes" id="UP000682134">
    <property type="component" value="Unassembled WGS sequence"/>
</dbReference>
<gene>
    <name evidence="1" type="ORF">J5Y03_10210</name>
</gene>
<dbReference type="Pfam" id="PF13076">
    <property type="entry name" value="Fur_reg_FbpA"/>
    <property type="match status" value="1"/>
</dbReference>
<evidence type="ECO:0000313" key="2">
    <source>
        <dbReference type="Proteomes" id="UP000682134"/>
    </source>
</evidence>
<name>A0A940NRK4_9BACI</name>
<organism evidence="1 2">
    <name type="scientific">Gottfriedia endophytica</name>
    <dbReference type="NCBI Taxonomy" id="2820819"/>
    <lineage>
        <taxon>Bacteria</taxon>
        <taxon>Bacillati</taxon>
        <taxon>Bacillota</taxon>
        <taxon>Bacilli</taxon>
        <taxon>Bacillales</taxon>
        <taxon>Bacillaceae</taxon>
        <taxon>Gottfriedia</taxon>
    </lineage>
</organism>
<dbReference type="RefSeq" id="WP_209405229.1">
    <property type="nucleotide sequence ID" value="NZ_JAGIYQ010000005.1"/>
</dbReference>
<reference evidence="1" key="1">
    <citation type="submission" date="2021-04" db="EMBL/GenBank/DDBJ databases">
        <title>Genome seq and assembly of Bacillus sp.</title>
        <authorList>
            <person name="Chhetri G."/>
        </authorList>
    </citation>
    <scope>NUCLEOTIDE SEQUENCE</scope>
    <source>
        <strain evidence="1">RG28</strain>
    </source>
</reference>
<dbReference type="EMBL" id="JAGIYQ010000005">
    <property type="protein sequence ID" value="MBP0725561.1"/>
    <property type="molecule type" value="Genomic_DNA"/>
</dbReference>
<dbReference type="InterPro" id="IPR025072">
    <property type="entry name" value="Fur_reg_FbpA"/>
</dbReference>